<evidence type="ECO:0000313" key="7">
    <source>
        <dbReference type="Proteomes" id="UP001595916"/>
    </source>
</evidence>
<dbReference type="EMBL" id="JBHSHL010000005">
    <property type="protein sequence ID" value="MFC4803810.1"/>
    <property type="molecule type" value="Genomic_DNA"/>
</dbReference>
<feature type="region of interest" description="Disordered" evidence="1">
    <location>
        <begin position="747"/>
        <end position="1053"/>
    </location>
</feature>
<proteinExistence type="predicted"/>
<feature type="domain" description="CNA-B" evidence="4">
    <location>
        <begin position="665"/>
        <end position="747"/>
    </location>
</feature>
<dbReference type="InterPro" id="IPR013783">
    <property type="entry name" value="Ig-like_fold"/>
</dbReference>
<keyword evidence="2" id="KW-0812">Transmembrane</keyword>
<name>A0ABV9QHK5_9FIRM</name>
<evidence type="ECO:0000256" key="3">
    <source>
        <dbReference type="SAM" id="SignalP"/>
    </source>
</evidence>
<dbReference type="Pfam" id="PF05738">
    <property type="entry name" value="Cna_B"/>
    <property type="match status" value="3"/>
</dbReference>
<dbReference type="InterPro" id="IPR008966">
    <property type="entry name" value="Adhesion_dom_sf"/>
</dbReference>
<protein>
    <submittedName>
        <fullName evidence="6">Cna B-type domain-containing protein</fullName>
    </submittedName>
</protein>
<feature type="transmembrane region" description="Helical" evidence="2">
    <location>
        <begin position="1079"/>
        <end position="1098"/>
    </location>
</feature>
<dbReference type="RefSeq" id="WP_379787273.1">
    <property type="nucleotide sequence ID" value="NZ_JBHSHL010000005.1"/>
</dbReference>
<keyword evidence="7" id="KW-1185">Reference proteome</keyword>
<evidence type="ECO:0000256" key="1">
    <source>
        <dbReference type="SAM" id="MobiDB-lite"/>
    </source>
</evidence>
<feature type="compositionally biased region" description="Low complexity" evidence="1">
    <location>
        <begin position="759"/>
        <end position="802"/>
    </location>
</feature>
<evidence type="ECO:0000259" key="5">
    <source>
        <dbReference type="Pfam" id="PF17802"/>
    </source>
</evidence>
<evidence type="ECO:0000313" key="6">
    <source>
        <dbReference type="EMBL" id="MFC4803810.1"/>
    </source>
</evidence>
<dbReference type="SUPFAM" id="SSF49401">
    <property type="entry name" value="Bacterial adhesins"/>
    <property type="match status" value="1"/>
</dbReference>
<feature type="compositionally biased region" description="Polar residues" evidence="1">
    <location>
        <begin position="976"/>
        <end position="1007"/>
    </location>
</feature>
<keyword evidence="2" id="KW-0472">Membrane</keyword>
<organism evidence="6 7">
    <name type="scientific">Filifactor villosus</name>
    <dbReference type="NCBI Taxonomy" id="29374"/>
    <lineage>
        <taxon>Bacteria</taxon>
        <taxon>Bacillati</taxon>
        <taxon>Bacillota</taxon>
        <taxon>Clostridia</taxon>
        <taxon>Peptostreptococcales</taxon>
        <taxon>Filifactoraceae</taxon>
        <taxon>Filifactor</taxon>
    </lineage>
</organism>
<dbReference type="Pfam" id="PF17802">
    <property type="entry name" value="SpaA"/>
    <property type="match status" value="1"/>
</dbReference>
<sequence>MKLRRLMVALLTLLTLVASSLSDLSFVEAQTQPKKLENVVTDFKMVNLVGQPVQHTNHKYKMVINGPYAITTKFNLDAYNGNLNDGDFFEISVGEGFSMQSGGVELKVNLRNGQQLAIADLAFVSNGGVDGGKAVVTLKNLEQYRNLQGYDMVKNIYGNVNISVKTGPSPVDNKVVPIGGVTGVSQIEITTARNVSNPIAVNGEILRKRGGEVRGGAEGTYDSPALGKRGQHAHLWSLAINRAEREFDTLTVIDNISREGAPMQFIPEKIRLLKGEYEPDTYNIRNIQTLVKDRDYTIEYLDNFTTFKLTIPNSGKGQYAFIYYTTAPLDGSNVGNEALIQDNGQTLRPRNGATGDKISAHSVSKDLQGGSIAIDVSNRIFLYKVDEDDMTKGLAGAVFTIKNTANAEEPIELAPTNERGFTYTEHKLPNGIYEIEEKTAPLGYERNPEKLTVTLGSSGITRTITNKKRQIPLIAINVEKQWVAGAEDAKPESITLRLKENGEFKGKTLELRADAQWKGRFENLPKTDDRHMDIAYEVEEVGVAGYKGEVSVLDETDVLITNTKTVDLSVRKEWELTLGETTPLDEITVVLKPGDKELVLKAQNGWQGSFDSLPKYMPSGEVISYTIEEKDIPQGYRAVITGDMENGFLVKNEKEPPATKDIHIRKEWVGDIAGPVTIALLKNGQAEGTEFVLDENNRWQGVFANLPRKDDGGNVIDYSVEEVDVPSGYDVHVRINDEVNGFLITNTKRADHNGGGGTSPDPDNPGTNPNTPGDSNNPGTNPNTPGDSNNPGTNPNTPGDSNSPGTNPNTPGDSNSPGTNPNTPGDSNNPGTNPNTPGDSNSPGTNPNTPGDSNSPGTNPNTPGDSSNPGTNPNTPGDSSNPGTNPNTPGDSNNPGTNPNTPGDSSNPGTNPNTPGDSSNPGTNPNTPGDSSNPGTNPNTPGDQNGTDHSNRDDREDRSDREDRVDHAGDRDMSEYGSTSDNPISTGTLTTEEVVSRPTNDNNSQEEVVSARTDKEAREVLSNQREGEQTEHAASKQIKEQTKKTNKLQTAPESAGVVREAKANRVRRTVPKTGVLDNVGMPFAFSAIPGLLLLVFGLRRKYK</sequence>
<dbReference type="InterPro" id="IPR041033">
    <property type="entry name" value="SpaA_PFL_dom_1"/>
</dbReference>
<evidence type="ECO:0000256" key="2">
    <source>
        <dbReference type="SAM" id="Phobius"/>
    </source>
</evidence>
<feature type="domain" description="SpaA-like prealbumin fold" evidence="5">
    <location>
        <begin position="380"/>
        <end position="467"/>
    </location>
</feature>
<feature type="compositionally biased region" description="Polar residues" evidence="1">
    <location>
        <begin position="842"/>
        <end position="877"/>
    </location>
</feature>
<dbReference type="Gene3D" id="2.60.40.1140">
    <property type="entry name" value="Collagen-binding surface protein Cna, B-type domain"/>
    <property type="match status" value="3"/>
</dbReference>
<dbReference type="Proteomes" id="UP001595916">
    <property type="component" value="Unassembled WGS sequence"/>
</dbReference>
<feature type="domain" description="CNA-B" evidence="4">
    <location>
        <begin position="569"/>
        <end position="652"/>
    </location>
</feature>
<keyword evidence="3" id="KW-0732">Signal</keyword>
<evidence type="ECO:0000259" key="4">
    <source>
        <dbReference type="Pfam" id="PF05738"/>
    </source>
</evidence>
<dbReference type="CDD" id="cd00222">
    <property type="entry name" value="CollagenBindB"/>
    <property type="match status" value="3"/>
</dbReference>
<feature type="compositionally biased region" description="Low complexity" evidence="1">
    <location>
        <begin position="817"/>
        <end position="841"/>
    </location>
</feature>
<keyword evidence="2" id="KW-1133">Transmembrane helix</keyword>
<feature type="compositionally biased region" description="Basic and acidic residues" evidence="1">
    <location>
        <begin position="949"/>
        <end position="974"/>
    </location>
</feature>
<dbReference type="SUPFAM" id="SSF49478">
    <property type="entry name" value="Cna protein B-type domain"/>
    <property type="match status" value="3"/>
</dbReference>
<comment type="caution">
    <text evidence="6">The sequence shown here is derived from an EMBL/GenBank/DDBJ whole genome shotgun (WGS) entry which is preliminary data.</text>
</comment>
<accession>A0ABV9QHK5</accession>
<dbReference type="Gene3D" id="2.60.40.10">
    <property type="entry name" value="Immunoglobulins"/>
    <property type="match status" value="1"/>
</dbReference>
<reference evidence="7" key="1">
    <citation type="journal article" date="2019" name="Int. J. Syst. Evol. Microbiol.">
        <title>The Global Catalogue of Microorganisms (GCM) 10K type strain sequencing project: providing services to taxonomists for standard genome sequencing and annotation.</title>
        <authorList>
            <consortium name="The Broad Institute Genomics Platform"/>
            <consortium name="The Broad Institute Genome Sequencing Center for Infectious Disease"/>
            <person name="Wu L."/>
            <person name="Ma J."/>
        </authorList>
    </citation>
    <scope>NUCLEOTIDE SEQUENCE [LARGE SCALE GENOMIC DNA]</scope>
    <source>
        <strain evidence="7">CCUG 46385</strain>
    </source>
</reference>
<feature type="signal peptide" evidence="3">
    <location>
        <begin position="1"/>
        <end position="29"/>
    </location>
</feature>
<gene>
    <name evidence="6" type="ORF">ACFO4R_01820</name>
</gene>
<feature type="compositionally biased region" description="Basic and acidic residues" evidence="1">
    <location>
        <begin position="1012"/>
        <end position="1043"/>
    </location>
</feature>
<feature type="chain" id="PRO_5047539752" evidence="3">
    <location>
        <begin position="30"/>
        <end position="1103"/>
    </location>
</feature>
<dbReference type="InterPro" id="IPR008454">
    <property type="entry name" value="Collagen-bd_Cna-like_B-typ_dom"/>
</dbReference>
<feature type="compositionally biased region" description="Polar residues" evidence="1">
    <location>
        <begin position="803"/>
        <end position="816"/>
    </location>
</feature>
<feature type="compositionally biased region" description="Low complexity" evidence="1">
    <location>
        <begin position="878"/>
        <end position="905"/>
    </location>
</feature>
<feature type="compositionally biased region" description="Polar residues" evidence="1">
    <location>
        <begin position="906"/>
        <end position="948"/>
    </location>
</feature>
<feature type="domain" description="CNA-B" evidence="4">
    <location>
        <begin position="476"/>
        <end position="563"/>
    </location>
</feature>